<dbReference type="PROSITE" id="PS50005">
    <property type="entry name" value="TPR"/>
    <property type="match status" value="6"/>
</dbReference>
<protein>
    <recommendedName>
        <fullName evidence="2">CHAT domain-containing protein</fullName>
    </recommendedName>
</protein>
<evidence type="ECO:0000313" key="4">
    <source>
        <dbReference type="Proteomes" id="UP001159428"/>
    </source>
</evidence>
<gene>
    <name evidence="3" type="ORF">PMEA_00006317</name>
</gene>
<dbReference type="Gene3D" id="1.25.40.10">
    <property type="entry name" value="Tetratricopeptide repeat domain"/>
    <property type="match status" value="3"/>
</dbReference>
<evidence type="ECO:0000259" key="2">
    <source>
        <dbReference type="Pfam" id="PF12770"/>
    </source>
</evidence>
<feature type="repeat" description="TPR" evidence="1">
    <location>
        <begin position="61"/>
        <end position="94"/>
    </location>
</feature>
<feature type="repeat" description="TPR" evidence="1">
    <location>
        <begin position="381"/>
        <end position="414"/>
    </location>
</feature>
<evidence type="ECO:0000256" key="1">
    <source>
        <dbReference type="PROSITE-ProRule" id="PRU00339"/>
    </source>
</evidence>
<accession>A0AAU9Y2W6</accession>
<dbReference type="Pfam" id="PF12770">
    <property type="entry name" value="CHAT"/>
    <property type="match status" value="1"/>
</dbReference>
<name>A0AAU9Y2W6_9CNID</name>
<dbReference type="EMBL" id="CALNXJ010000148">
    <property type="protein sequence ID" value="CAH3167068.1"/>
    <property type="molecule type" value="Genomic_DNA"/>
</dbReference>
<proteinExistence type="predicted"/>
<dbReference type="SUPFAM" id="SSF48452">
    <property type="entry name" value="TPR-like"/>
    <property type="match status" value="3"/>
</dbReference>
<comment type="caution">
    <text evidence="3">The sequence shown here is derived from an EMBL/GenBank/DDBJ whole genome shotgun (WGS) entry which is preliminary data.</text>
</comment>
<feature type="repeat" description="TPR" evidence="1">
    <location>
        <begin position="21"/>
        <end position="54"/>
    </location>
</feature>
<feature type="repeat" description="TPR" evidence="1">
    <location>
        <begin position="341"/>
        <end position="374"/>
    </location>
</feature>
<feature type="domain" description="CHAT" evidence="2">
    <location>
        <begin position="637"/>
        <end position="907"/>
    </location>
</feature>
<dbReference type="Proteomes" id="UP001159428">
    <property type="component" value="Unassembled WGS sequence"/>
</dbReference>
<keyword evidence="4" id="KW-1185">Reference proteome</keyword>
<dbReference type="PANTHER" id="PTHR10098">
    <property type="entry name" value="RAPSYN-RELATED"/>
    <property type="match status" value="1"/>
</dbReference>
<sequence>MNYHELHLRISKEIEDKSGEGTAYGNMGTVYRNLGKFEDAKNLLEKQLEIAKLVGDRHEEASAYSNLGNAVYSLGNLRRAVEYHEQHLRIVRELGDKAGIGRAYGNLGNAYCSLGDFEKAVSNHTLHLKIAKEVGDKAGEGRAYANLGIVRHKLGEYELALDNHHRHLNITKEIGDRAGEGGAFANLGNVFNSLGDFNKAKEYHERHLQIAKELGDKPAIGQAYANLGVAYSKLGDFKKAIWHQELVLSIAKEVGDKVAEGCAYANLGNNHSSLGDLERALEYHSVHLIIAKEVGDKAGEGRAYANIGNDYFSLGDRERALQYHEIHLRIAKEVRDKAGEGCAYANLGNNYFALGDLERALQYHERHLRIAKEVGDKAGEGSAYANIGNAFFSLGDYEKAVEYFQLHLTFARKVGDVVGEGSAYANLGNAYGVLGDSQKALTFYEKQLHIAKEVGDKPSEGHAYANLGNAHLNLGQLFESERCYESSVRLFDSMRELLLLKDEWKISWRDLHNKVYTSFWTVQLKVGKVKEALFTAEQGRAQALADLMKLRHCIDKVSLVKDIETWFDTTTTIFMAIGHNNVNLWVLGEGRVVQFAQVECTKDFLQRVSSVDETVRRSKEIEEITINGIESHLPTYYEFLIAPIKKYIRGQEIIIVPDGKLFWVPYAALRDHDNRFLGEYLRIRLTPSLTSLKLIVDRPENYYFDRGALLVGDPWISSDEKGNVFSPLPYAKKEVEMVGRILNVTPLTGRLATKCEVLKRVSSVSLIHIAAHGCIETGEIALSPNPERPRADVTDEDFILTMTDVLQANIRARLVVLSCCHAGRGEIKAEGVVGIARAFLGAGAASVLVSLWAIDDEATFELMKPFYQHLVGGKSVNESLSFAQKVLRESKKFSDFKYWAPFVVIGNDMTLFKG</sequence>
<dbReference type="InterPro" id="IPR024983">
    <property type="entry name" value="CHAT_dom"/>
</dbReference>
<dbReference type="SMART" id="SM00028">
    <property type="entry name" value="TPR"/>
    <property type="match status" value="12"/>
</dbReference>
<dbReference type="InterPro" id="IPR019734">
    <property type="entry name" value="TPR_rpt"/>
</dbReference>
<organism evidence="3 4">
    <name type="scientific">Pocillopora meandrina</name>
    <dbReference type="NCBI Taxonomy" id="46732"/>
    <lineage>
        <taxon>Eukaryota</taxon>
        <taxon>Metazoa</taxon>
        <taxon>Cnidaria</taxon>
        <taxon>Anthozoa</taxon>
        <taxon>Hexacorallia</taxon>
        <taxon>Scleractinia</taxon>
        <taxon>Astrocoeniina</taxon>
        <taxon>Pocilloporidae</taxon>
        <taxon>Pocillopora</taxon>
    </lineage>
</organism>
<evidence type="ECO:0000313" key="3">
    <source>
        <dbReference type="EMBL" id="CAH3167068.1"/>
    </source>
</evidence>
<reference evidence="3 4" key="1">
    <citation type="submission" date="2022-05" db="EMBL/GenBank/DDBJ databases">
        <authorList>
            <consortium name="Genoscope - CEA"/>
            <person name="William W."/>
        </authorList>
    </citation>
    <scope>NUCLEOTIDE SEQUENCE [LARGE SCALE GENOMIC DNA]</scope>
</reference>
<dbReference type="Pfam" id="PF13424">
    <property type="entry name" value="TPR_12"/>
    <property type="match status" value="6"/>
</dbReference>
<keyword evidence="1" id="KW-0802">TPR repeat</keyword>
<dbReference type="PANTHER" id="PTHR10098:SF108">
    <property type="entry name" value="TETRATRICOPEPTIDE REPEAT PROTEIN 28"/>
    <property type="match status" value="1"/>
</dbReference>
<dbReference type="AlphaFoldDB" id="A0AAU9Y2W6"/>
<feature type="repeat" description="TPR" evidence="1">
    <location>
        <begin position="421"/>
        <end position="454"/>
    </location>
</feature>
<dbReference type="InterPro" id="IPR011990">
    <property type="entry name" value="TPR-like_helical_dom_sf"/>
</dbReference>
<feature type="repeat" description="TPR" evidence="1">
    <location>
        <begin position="181"/>
        <end position="214"/>
    </location>
</feature>